<dbReference type="SUPFAM" id="SSF53474">
    <property type="entry name" value="alpha/beta-Hydrolases"/>
    <property type="match status" value="1"/>
</dbReference>
<evidence type="ECO:0000313" key="17">
    <source>
        <dbReference type="EMBL" id="KIM68206.1"/>
    </source>
</evidence>
<dbReference type="SUPFAM" id="SSF82171">
    <property type="entry name" value="DPP6 N-terminal domain-like"/>
    <property type="match status" value="1"/>
</dbReference>
<evidence type="ECO:0000256" key="1">
    <source>
        <dbReference type="ARBA" id="ARBA00004576"/>
    </source>
</evidence>
<evidence type="ECO:0000256" key="4">
    <source>
        <dbReference type="ARBA" id="ARBA00022554"/>
    </source>
</evidence>
<dbReference type="FunFam" id="3.40.50.1820:FF:000003">
    <property type="entry name" value="Dipeptidyl peptidase 4"/>
    <property type="match status" value="1"/>
</dbReference>
<evidence type="ECO:0008006" key="19">
    <source>
        <dbReference type="Google" id="ProtNLM"/>
    </source>
</evidence>
<evidence type="ECO:0000256" key="8">
    <source>
        <dbReference type="ARBA" id="ARBA00022825"/>
    </source>
</evidence>
<dbReference type="InterPro" id="IPR002469">
    <property type="entry name" value="Peptidase_S9B_N"/>
</dbReference>
<feature type="domain" description="Peptidase S9 prolyl oligopeptidase catalytic" evidence="15">
    <location>
        <begin position="680"/>
        <end position="880"/>
    </location>
</feature>
<evidence type="ECO:0000256" key="12">
    <source>
        <dbReference type="ARBA" id="ARBA00023180"/>
    </source>
</evidence>
<organism evidence="17 18">
    <name type="scientific">Scleroderma citrinum Foug A</name>
    <dbReference type="NCBI Taxonomy" id="1036808"/>
    <lineage>
        <taxon>Eukaryota</taxon>
        <taxon>Fungi</taxon>
        <taxon>Dikarya</taxon>
        <taxon>Basidiomycota</taxon>
        <taxon>Agaricomycotina</taxon>
        <taxon>Agaricomycetes</taxon>
        <taxon>Agaricomycetidae</taxon>
        <taxon>Boletales</taxon>
        <taxon>Sclerodermatineae</taxon>
        <taxon>Sclerodermataceae</taxon>
        <taxon>Scleroderma</taxon>
    </lineage>
</organism>
<dbReference type="Pfam" id="PF00326">
    <property type="entry name" value="Peptidase_S9"/>
    <property type="match status" value="1"/>
</dbReference>
<protein>
    <recommendedName>
        <fullName evidence="19">Dipeptidyl aminopeptidase</fullName>
    </recommendedName>
</protein>
<dbReference type="OrthoDB" id="16520at2759"/>
<dbReference type="FunCoup" id="A0A0C3EJX5">
    <property type="interactions" value="115"/>
</dbReference>
<dbReference type="Gene3D" id="2.140.10.30">
    <property type="entry name" value="Dipeptidylpeptidase IV, N-terminal domain"/>
    <property type="match status" value="1"/>
</dbReference>
<dbReference type="InterPro" id="IPR029058">
    <property type="entry name" value="AB_hydrolase_fold"/>
</dbReference>
<reference evidence="18" key="2">
    <citation type="submission" date="2015-01" db="EMBL/GenBank/DDBJ databases">
        <title>Evolutionary Origins and Diversification of the Mycorrhizal Mutualists.</title>
        <authorList>
            <consortium name="DOE Joint Genome Institute"/>
            <consortium name="Mycorrhizal Genomics Consortium"/>
            <person name="Kohler A."/>
            <person name="Kuo A."/>
            <person name="Nagy L.G."/>
            <person name="Floudas D."/>
            <person name="Copeland A."/>
            <person name="Barry K.W."/>
            <person name="Cichocki N."/>
            <person name="Veneault-Fourrey C."/>
            <person name="LaButti K."/>
            <person name="Lindquist E.A."/>
            <person name="Lipzen A."/>
            <person name="Lundell T."/>
            <person name="Morin E."/>
            <person name="Murat C."/>
            <person name="Riley R."/>
            <person name="Ohm R."/>
            <person name="Sun H."/>
            <person name="Tunlid A."/>
            <person name="Henrissat B."/>
            <person name="Grigoriev I.V."/>
            <person name="Hibbett D.S."/>
            <person name="Martin F."/>
        </authorList>
    </citation>
    <scope>NUCLEOTIDE SEQUENCE [LARGE SCALE GENOMIC DNA]</scope>
    <source>
        <strain evidence="18">Foug A</strain>
    </source>
</reference>
<gene>
    <name evidence="17" type="ORF">SCLCIDRAFT_13793</name>
</gene>
<evidence type="ECO:0000256" key="3">
    <source>
        <dbReference type="ARBA" id="ARBA00022438"/>
    </source>
</evidence>
<keyword evidence="5" id="KW-0645">Protease</keyword>
<dbReference type="Gene3D" id="3.40.50.1820">
    <property type="entry name" value="alpha/beta hydrolase"/>
    <property type="match status" value="1"/>
</dbReference>
<dbReference type="GO" id="GO:0005774">
    <property type="term" value="C:vacuolar membrane"/>
    <property type="evidence" value="ECO:0007669"/>
    <property type="project" value="UniProtKB-SubCell"/>
</dbReference>
<dbReference type="AlphaFoldDB" id="A0A0C3EJX5"/>
<evidence type="ECO:0000256" key="10">
    <source>
        <dbReference type="ARBA" id="ARBA00022989"/>
    </source>
</evidence>
<keyword evidence="11 14" id="KW-0472">Membrane</keyword>
<evidence type="ECO:0000256" key="14">
    <source>
        <dbReference type="SAM" id="Phobius"/>
    </source>
</evidence>
<dbReference type="MEROPS" id="S09.006"/>
<dbReference type="Pfam" id="PF00930">
    <property type="entry name" value="DPPIV_N"/>
    <property type="match status" value="1"/>
</dbReference>
<dbReference type="PANTHER" id="PTHR11731">
    <property type="entry name" value="PROTEASE FAMILY S9B,C DIPEPTIDYL-PEPTIDASE IV-RELATED"/>
    <property type="match status" value="1"/>
</dbReference>
<dbReference type="Proteomes" id="UP000053989">
    <property type="component" value="Unassembled WGS sequence"/>
</dbReference>
<dbReference type="PANTHER" id="PTHR11731:SF200">
    <property type="entry name" value="DIPEPTIDYL PEPTIDASE 10, ISOFORM B"/>
    <property type="match status" value="1"/>
</dbReference>
<comment type="subcellular location">
    <subcellularLocation>
        <location evidence="1">Vacuole membrane</location>
        <topology evidence="1">Single-pass type II membrane protein</topology>
    </subcellularLocation>
</comment>
<dbReference type="InParanoid" id="A0A0C3EJX5"/>
<evidence type="ECO:0000259" key="16">
    <source>
        <dbReference type="Pfam" id="PF00930"/>
    </source>
</evidence>
<keyword evidence="4" id="KW-0926">Vacuole</keyword>
<evidence type="ECO:0000259" key="15">
    <source>
        <dbReference type="Pfam" id="PF00326"/>
    </source>
</evidence>
<sequence length="888" mass="99051">MSTYQHLSGEDEDVEHELTDSSPPRAPLLNHHVIRPHVYYGEGPFDAPSSDDDDDEYLVKEAREQGDLHDSDPANVGLRVGGSRQSPALRALVLSLASLVFLSACIGLFAATTLYNAKLYQTLGDQRISLDHVFNGTFGATTTSVHWVPEAGDGVFSMEENERIVLVDLKTNTTRSLISTTDIKDENGDSIIWSSWKPSPDMKYILVQADRVKQWRHSGFGNYYIHDLETKETYPLLPPTDPPVISYATWAPTGQSVAFVASNDLYVLPSPSVAMAPIRVTTSGNASLFHGVPDWIYEEEVFETDYALWWSPDSSKIAFLRLDETAVDEYRFPIYNPTNNASAVIPYTKDVVIKYPKPGFNNPIASVHVFDLAGYLEYPELLSPAVSTAELQWTGRFPSDNSILSQVIWLDDSTLIVKEVNRAADSGSVVLFSFVEQFEGETVSGVVVRRLGRDGEEADEGWIDADRNIYPLPPSLRSGDSPAYLDIVPSKGGYNHIALFDPADSTTPRFLTSGPWEVTGGVQAVDAQRGLIYFQAARSSIERQLYFIPIPSSNVVSPVSPTLLTDDSTLSSYSASFSPEAGFYLLNYLGPGVPWQKFIQVGNPDFDYVLTDNVKLNETLASFETATVTYSTIVSDGYELNVKEMRPPRMDDSGRTKYPVFFFVYGGPGSQMVNLQYKRDWHDYLVCTLQYIVVIVDGRGTGFKGRQLRNPVRDNLGFWETVDQINTARIWAGKPYVDPKRIGIWGWSYGGFMASKVAEADAGIHSLAMAVAPVTSWRLYDSVYTERYMGLPSDNPGGYINASISSVEGFRNVDYLLMHGSGDDNVHFANSAHLLDMLTEARIRNFKFRMFTDSDHAIRMRGANREVYEYMASFLLEKWGKGGRRRGW</sequence>
<evidence type="ECO:0000256" key="9">
    <source>
        <dbReference type="ARBA" id="ARBA00022968"/>
    </source>
</evidence>
<keyword evidence="12" id="KW-0325">Glycoprotein</keyword>
<dbReference type="GO" id="GO:0006508">
    <property type="term" value="P:proteolysis"/>
    <property type="evidence" value="ECO:0007669"/>
    <property type="project" value="UniProtKB-KW"/>
</dbReference>
<evidence type="ECO:0000256" key="5">
    <source>
        <dbReference type="ARBA" id="ARBA00022670"/>
    </source>
</evidence>
<name>A0A0C3EJX5_9AGAM</name>
<evidence type="ECO:0000256" key="7">
    <source>
        <dbReference type="ARBA" id="ARBA00022801"/>
    </source>
</evidence>
<keyword evidence="6 14" id="KW-0812">Transmembrane</keyword>
<dbReference type="GO" id="GO:0005886">
    <property type="term" value="C:plasma membrane"/>
    <property type="evidence" value="ECO:0007669"/>
    <property type="project" value="TreeGrafter"/>
</dbReference>
<evidence type="ECO:0000256" key="2">
    <source>
        <dbReference type="ARBA" id="ARBA00006150"/>
    </source>
</evidence>
<feature type="domain" description="Dipeptidylpeptidase IV N-terminal" evidence="16">
    <location>
        <begin position="199"/>
        <end position="595"/>
    </location>
</feature>
<dbReference type="EMBL" id="KN822010">
    <property type="protein sequence ID" value="KIM68206.1"/>
    <property type="molecule type" value="Genomic_DNA"/>
</dbReference>
<keyword evidence="9" id="KW-0735">Signal-anchor</keyword>
<evidence type="ECO:0000256" key="6">
    <source>
        <dbReference type="ARBA" id="ARBA00022692"/>
    </source>
</evidence>
<reference evidence="17 18" key="1">
    <citation type="submission" date="2014-04" db="EMBL/GenBank/DDBJ databases">
        <authorList>
            <consortium name="DOE Joint Genome Institute"/>
            <person name="Kuo A."/>
            <person name="Kohler A."/>
            <person name="Nagy L.G."/>
            <person name="Floudas D."/>
            <person name="Copeland A."/>
            <person name="Barry K.W."/>
            <person name="Cichocki N."/>
            <person name="Veneault-Fourrey C."/>
            <person name="LaButti K."/>
            <person name="Lindquist E.A."/>
            <person name="Lipzen A."/>
            <person name="Lundell T."/>
            <person name="Morin E."/>
            <person name="Murat C."/>
            <person name="Sun H."/>
            <person name="Tunlid A."/>
            <person name="Henrissat B."/>
            <person name="Grigoriev I.V."/>
            <person name="Hibbett D.S."/>
            <person name="Martin F."/>
            <person name="Nordberg H.P."/>
            <person name="Cantor M.N."/>
            <person name="Hua S.X."/>
        </authorList>
    </citation>
    <scope>NUCLEOTIDE SEQUENCE [LARGE SCALE GENOMIC DNA]</scope>
    <source>
        <strain evidence="17 18">Foug A</strain>
    </source>
</reference>
<evidence type="ECO:0000313" key="18">
    <source>
        <dbReference type="Proteomes" id="UP000053989"/>
    </source>
</evidence>
<keyword evidence="10 14" id="KW-1133">Transmembrane helix</keyword>
<evidence type="ECO:0000256" key="11">
    <source>
        <dbReference type="ARBA" id="ARBA00023136"/>
    </source>
</evidence>
<dbReference type="HOGENOM" id="CLU_006105_0_0_1"/>
<accession>A0A0C3EJX5</accession>
<dbReference type="STRING" id="1036808.A0A0C3EJX5"/>
<evidence type="ECO:0000256" key="13">
    <source>
        <dbReference type="SAM" id="MobiDB-lite"/>
    </source>
</evidence>
<comment type="similarity">
    <text evidence="2">Belongs to the peptidase S9B family.</text>
</comment>
<dbReference type="GO" id="GO:0008239">
    <property type="term" value="F:dipeptidyl-peptidase activity"/>
    <property type="evidence" value="ECO:0007669"/>
    <property type="project" value="TreeGrafter"/>
</dbReference>
<proteinExistence type="inferred from homology"/>
<dbReference type="GO" id="GO:0004177">
    <property type="term" value="F:aminopeptidase activity"/>
    <property type="evidence" value="ECO:0007669"/>
    <property type="project" value="UniProtKB-KW"/>
</dbReference>
<dbReference type="GO" id="GO:0008236">
    <property type="term" value="F:serine-type peptidase activity"/>
    <property type="evidence" value="ECO:0007669"/>
    <property type="project" value="UniProtKB-KW"/>
</dbReference>
<feature type="region of interest" description="Disordered" evidence="13">
    <location>
        <begin position="1"/>
        <end position="27"/>
    </location>
</feature>
<keyword evidence="7" id="KW-0378">Hydrolase</keyword>
<keyword evidence="18" id="KW-1185">Reference proteome</keyword>
<keyword evidence="3" id="KW-0031">Aminopeptidase</keyword>
<keyword evidence="8" id="KW-0720">Serine protease</keyword>
<dbReference type="InterPro" id="IPR050278">
    <property type="entry name" value="Serine_Prot_S9B/DPPIV"/>
</dbReference>
<feature type="transmembrane region" description="Helical" evidence="14">
    <location>
        <begin position="88"/>
        <end position="111"/>
    </location>
</feature>
<dbReference type="InterPro" id="IPR001375">
    <property type="entry name" value="Peptidase_S9_cat"/>
</dbReference>